<comment type="caution">
    <text evidence="12">The sequence shown here is derived from an EMBL/GenBank/DDBJ whole genome shotgun (WGS) entry which is preliminary data.</text>
</comment>
<dbReference type="SUPFAM" id="SSF81508">
    <property type="entry name" value="Ubiquinone-binding protein QP-C of cytochrome bc1 complex (Ubiquinol-cytochrome c reductase)"/>
    <property type="match status" value="1"/>
</dbReference>
<evidence type="ECO:0000256" key="4">
    <source>
        <dbReference type="ARBA" id="ARBA00022660"/>
    </source>
</evidence>
<keyword evidence="6" id="KW-0999">Mitochondrion inner membrane</keyword>
<dbReference type="GO" id="GO:0006122">
    <property type="term" value="P:mitochondrial electron transport, ubiquinol to cytochrome c"/>
    <property type="evidence" value="ECO:0007669"/>
    <property type="project" value="InterPro"/>
</dbReference>
<evidence type="ECO:0000256" key="9">
    <source>
        <dbReference type="ARBA" id="ARBA00023128"/>
    </source>
</evidence>
<feature type="transmembrane region" description="Helical" evidence="11">
    <location>
        <begin position="67"/>
        <end position="88"/>
    </location>
</feature>
<protein>
    <submittedName>
        <fullName evidence="12">Uncharacterized protein</fullName>
    </submittedName>
</protein>
<proteinExistence type="inferred from homology"/>
<evidence type="ECO:0000256" key="6">
    <source>
        <dbReference type="ARBA" id="ARBA00022792"/>
    </source>
</evidence>
<dbReference type="EMBL" id="JAFCMP010000031">
    <property type="protein sequence ID" value="KAG5190642.1"/>
    <property type="molecule type" value="Genomic_DNA"/>
</dbReference>
<comment type="subcellular location">
    <subcellularLocation>
        <location evidence="1">Mitochondrion inner membrane</location>
        <topology evidence="1">Single-pass membrane protein</topology>
    </subcellularLocation>
</comment>
<keyword evidence="3" id="KW-0813">Transport</keyword>
<evidence type="ECO:0000313" key="13">
    <source>
        <dbReference type="Proteomes" id="UP000664859"/>
    </source>
</evidence>
<dbReference type="Pfam" id="PF10890">
    <property type="entry name" value="Cyt_b-c1_8"/>
    <property type="match status" value="1"/>
</dbReference>
<accession>A0A835ZEE9</accession>
<dbReference type="AlphaFoldDB" id="A0A835ZEE9"/>
<evidence type="ECO:0000313" key="12">
    <source>
        <dbReference type="EMBL" id="KAG5190642.1"/>
    </source>
</evidence>
<evidence type="ECO:0000256" key="10">
    <source>
        <dbReference type="ARBA" id="ARBA00023136"/>
    </source>
</evidence>
<evidence type="ECO:0000256" key="3">
    <source>
        <dbReference type="ARBA" id="ARBA00022448"/>
    </source>
</evidence>
<organism evidence="12 13">
    <name type="scientific">Tribonema minus</name>
    <dbReference type="NCBI Taxonomy" id="303371"/>
    <lineage>
        <taxon>Eukaryota</taxon>
        <taxon>Sar</taxon>
        <taxon>Stramenopiles</taxon>
        <taxon>Ochrophyta</taxon>
        <taxon>PX clade</taxon>
        <taxon>Xanthophyceae</taxon>
        <taxon>Tribonematales</taxon>
        <taxon>Tribonemataceae</taxon>
        <taxon>Tribonema</taxon>
    </lineage>
</organism>
<keyword evidence="10 11" id="KW-0472">Membrane</keyword>
<comment type="similarity">
    <text evidence="2">Belongs to the UQCRQ/QCR8 family.</text>
</comment>
<sequence>MAFRRSTAAFATHKPGPEVHPALVKFWSKYSSVDGEVTRHLSPNQIRIMMPLYEAAPAKMARKMKNFGPYVVGTFLMVYGTIKYTVYIDDMLAREHRLSVVMGELPVS</sequence>
<dbReference type="GO" id="GO:0045275">
    <property type="term" value="C:respiratory chain complex III"/>
    <property type="evidence" value="ECO:0007669"/>
    <property type="project" value="InterPro"/>
</dbReference>
<evidence type="ECO:0000256" key="11">
    <source>
        <dbReference type="SAM" id="Phobius"/>
    </source>
</evidence>
<keyword evidence="13" id="KW-1185">Reference proteome</keyword>
<evidence type="ECO:0000256" key="2">
    <source>
        <dbReference type="ARBA" id="ARBA00007668"/>
    </source>
</evidence>
<keyword evidence="9" id="KW-0496">Mitochondrion</keyword>
<keyword evidence="7" id="KW-0249">Electron transport</keyword>
<dbReference type="InterPro" id="IPR036642">
    <property type="entry name" value="Cyt_bc1_su8_sf"/>
</dbReference>
<gene>
    <name evidence="12" type="ORF">JKP88DRAFT_285871</name>
</gene>
<dbReference type="InterPro" id="IPR020101">
    <property type="entry name" value="Cyt_b-c1_8-plants"/>
</dbReference>
<name>A0A835ZEE9_9STRA</name>
<keyword evidence="4" id="KW-0679">Respiratory chain</keyword>
<keyword evidence="8 11" id="KW-1133">Transmembrane helix</keyword>
<dbReference type="OrthoDB" id="41974at2759"/>
<dbReference type="GO" id="GO:0005743">
    <property type="term" value="C:mitochondrial inner membrane"/>
    <property type="evidence" value="ECO:0007669"/>
    <property type="project" value="UniProtKB-SubCell"/>
</dbReference>
<keyword evidence="5 11" id="KW-0812">Transmembrane</keyword>
<evidence type="ECO:0000256" key="8">
    <source>
        <dbReference type="ARBA" id="ARBA00022989"/>
    </source>
</evidence>
<evidence type="ECO:0000256" key="7">
    <source>
        <dbReference type="ARBA" id="ARBA00022982"/>
    </source>
</evidence>
<evidence type="ECO:0000256" key="1">
    <source>
        <dbReference type="ARBA" id="ARBA00004434"/>
    </source>
</evidence>
<evidence type="ECO:0000256" key="5">
    <source>
        <dbReference type="ARBA" id="ARBA00022692"/>
    </source>
</evidence>
<dbReference type="Proteomes" id="UP000664859">
    <property type="component" value="Unassembled WGS sequence"/>
</dbReference>
<reference evidence="12" key="1">
    <citation type="submission" date="2021-02" db="EMBL/GenBank/DDBJ databases">
        <title>First Annotated Genome of the Yellow-green Alga Tribonema minus.</title>
        <authorList>
            <person name="Mahan K.M."/>
        </authorList>
    </citation>
    <scope>NUCLEOTIDE SEQUENCE</scope>
    <source>
        <strain evidence="12">UTEX B ZZ1240</strain>
    </source>
</reference>
<dbReference type="Gene3D" id="1.20.5.210">
    <property type="entry name" value="Cytochrome b-c1 complex subunit 8"/>
    <property type="match status" value="1"/>
</dbReference>